<organism evidence="1 2">
    <name type="scientific">Fusarium solani subsp. cucurbitae</name>
    <name type="common">Neocosmosporum cucurbitae</name>
    <dbReference type="NCBI Taxonomy" id="2747967"/>
    <lineage>
        <taxon>Eukaryota</taxon>
        <taxon>Fungi</taxon>
        <taxon>Dikarya</taxon>
        <taxon>Ascomycota</taxon>
        <taxon>Pezizomycotina</taxon>
        <taxon>Sordariomycetes</taxon>
        <taxon>Hypocreomycetidae</taxon>
        <taxon>Hypocreales</taxon>
        <taxon>Nectriaceae</taxon>
        <taxon>Fusarium</taxon>
        <taxon>Fusarium solani species complex</taxon>
    </lineage>
</organism>
<gene>
    <name evidence="1" type="ORF">LCI18_014671</name>
</gene>
<evidence type="ECO:0000313" key="2">
    <source>
        <dbReference type="Proteomes" id="UP000830768"/>
    </source>
</evidence>
<keyword evidence="2" id="KW-1185">Reference proteome</keyword>
<name>A0ACD3ZRB1_FUSSC</name>
<proteinExistence type="predicted"/>
<dbReference type="Proteomes" id="UP000830768">
    <property type="component" value="Chromosome 13"/>
</dbReference>
<dbReference type="EMBL" id="CP090041">
    <property type="protein sequence ID" value="UPL03737.1"/>
    <property type="molecule type" value="Genomic_DNA"/>
</dbReference>
<accession>A0ACD3ZRB1</accession>
<protein>
    <submittedName>
        <fullName evidence="1">Uncharacterized protein</fullName>
    </submittedName>
</protein>
<sequence>MRLLNTITHEMKEFVVDIPHYAILSHTWNEEEVTYYDIANRAELGRVSKKQGYRKLMRFCEEAARQGFKWVWMDACCIDKTSSAELSEAINSMFAWYRDAIVCYVYLVDFVASSDPEFADSGGYPRWFTRGWTLQELLAPENVVFYDHNWKDFGTKQSLAGIITNVTGIDQRLLSGEARINEYSVAQKMSWASSRQTTRVEDMAYSLLGIFGINMPLLYGEGSKSFTRLQEEIIKSTIDQTIFAWRMSLSVGSEQTFSRGVLASSPADFRSSSRIVQPATRMPLPSSSYEISNRGLMIDMPVYKHEDKLLGILDCHLVDHPDTRLALVLRESPFSAQGGSSSDLAVTNLETSISSMRLLCQRALPDALQSVQLKTVLKLKTVPLTINPLWISPSASVSRFPLIDISVKHDLGCSGYSLLRSSSLISQDTSTRLMTYTFGNGSEKMLAVKVQWAETEGKVSARTEIKVSDEAALEDWTTELIDAPSAEAEGWLGRGKDRVARARIRHKLKENRRGQILSLVLAVSVEEKTYAVLGSA</sequence>
<evidence type="ECO:0000313" key="1">
    <source>
        <dbReference type="EMBL" id="UPL03737.1"/>
    </source>
</evidence>
<reference evidence="1" key="1">
    <citation type="submission" date="2021-11" db="EMBL/GenBank/DDBJ databases">
        <title>Fusarium solani-melongenae Genome sequencing and assembly.</title>
        <authorList>
            <person name="Xie S."/>
            <person name="Huang L."/>
            <person name="Zhang X."/>
        </authorList>
    </citation>
    <scope>NUCLEOTIDE SEQUENCE</scope>
    <source>
        <strain evidence="1">CRI 24-3</strain>
    </source>
</reference>